<keyword evidence="2" id="KW-1185">Reference proteome</keyword>
<protein>
    <submittedName>
        <fullName evidence="1">Uncharacterized protein</fullName>
    </submittedName>
</protein>
<dbReference type="OrthoDB" id="1109031at2759"/>
<evidence type="ECO:0000313" key="2">
    <source>
        <dbReference type="Proteomes" id="UP000824120"/>
    </source>
</evidence>
<comment type="caution">
    <text evidence="1">The sequence shown here is derived from an EMBL/GenBank/DDBJ whole genome shotgun (WGS) entry which is preliminary data.</text>
</comment>
<proteinExistence type="predicted"/>
<sequence length="83" mass="9478">MEAIDHPVWKAARIYGAVKSSVYGVQMDQNLIFGLVERTLKNVDRCELDPPEVASLKDLTQPSSKTMNMYRYKPDEMDKDDIA</sequence>
<dbReference type="AlphaFoldDB" id="A0A9J6B827"/>
<evidence type="ECO:0000313" key="1">
    <source>
        <dbReference type="EMBL" id="KAG5632755.1"/>
    </source>
</evidence>
<organism evidence="1 2">
    <name type="scientific">Solanum commersonii</name>
    <name type="common">Commerson's wild potato</name>
    <name type="synonym">Commerson's nightshade</name>
    <dbReference type="NCBI Taxonomy" id="4109"/>
    <lineage>
        <taxon>Eukaryota</taxon>
        <taxon>Viridiplantae</taxon>
        <taxon>Streptophyta</taxon>
        <taxon>Embryophyta</taxon>
        <taxon>Tracheophyta</taxon>
        <taxon>Spermatophyta</taxon>
        <taxon>Magnoliopsida</taxon>
        <taxon>eudicotyledons</taxon>
        <taxon>Gunneridae</taxon>
        <taxon>Pentapetalae</taxon>
        <taxon>asterids</taxon>
        <taxon>lamiids</taxon>
        <taxon>Solanales</taxon>
        <taxon>Solanaceae</taxon>
        <taxon>Solanoideae</taxon>
        <taxon>Solaneae</taxon>
        <taxon>Solanum</taxon>
    </lineage>
</organism>
<reference evidence="1 2" key="1">
    <citation type="submission" date="2020-09" db="EMBL/GenBank/DDBJ databases">
        <title>De no assembly of potato wild relative species, Solanum commersonii.</title>
        <authorList>
            <person name="Cho K."/>
        </authorList>
    </citation>
    <scope>NUCLEOTIDE SEQUENCE [LARGE SCALE GENOMIC DNA]</scope>
    <source>
        <strain evidence="1">LZ3.2</strain>
        <tissue evidence="1">Leaf</tissue>
    </source>
</reference>
<name>A0A9J6B827_SOLCO</name>
<gene>
    <name evidence="1" type="ORF">H5410_004472</name>
</gene>
<accession>A0A9J6B827</accession>
<dbReference type="Proteomes" id="UP000824120">
    <property type="component" value="Chromosome 1"/>
</dbReference>
<dbReference type="EMBL" id="JACXVP010000001">
    <property type="protein sequence ID" value="KAG5632755.1"/>
    <property type="molecule type" value="Genomic_DNA"/>
</dbReference>